<accession>A0A8X6G958</accession>
<sequence>YTINWCGKEGLAVKYHQDYLREFTAHFYKHITRLVDRAMRKEDLSSQGHIVTEILQHLQAGKSSVSTFQGREYELDRIKTT</sequence>
<reference evidence="1" key="1">
    <citation type="submission" date="2020-07" db="EMBL/GenBank/DDBJ databases">
        <title>Multicomponent nature underlies the extraordinary mechanical properties of spider dragline silk.</title>
        <authorList>
            <person name="Kono N."/>
            <person name="Nakamura H."/>
            <person name="Mori M."/>
            <person name="Yoshida Y."/>
            <person name="Ohtoshi R."/>
            <person name="Malay A.D."/>
            <person name="Moran D.A.P."/>
            <person name="Tomita M."/>
            <person name="Numata K."/>
            <person name="Arakawa K."/>
        </authorList>
    </citation>
    <scope>NUCLEOTIDE SEQUENCE</scope>
</reference>
<dbReference type="AlphaFoldDB" id="A0A8X6G958"/>
<dbReference type="EMBL" id="BMAO01015081">
    <property type="protein sequence ID" value="GFQ99221.1"/>
    <property type="molecule type" value="Genomic_DNA"/>
</dbReference>
<keyword evidence="2" id="KW-1185">Reference proteome</keyword>
<dbReference type="PANTHER" id="PTHR19871:SF14">
    <property type="entry name" value="DUF4062 DOMAIN-CONTAINING PROTEIN"/>
    <property type="match status" value="1"/>
</dbReference>
<evidence type="ECO:0000313" key="2">
    <source>
        <dbReference type="Proteomes" id="UP000887116"/>
    </source>
</evidence>
<gene>
    <name evidence="1" type="primary">NCL1_11208</name>
    <name evidence="1" type="ORF">TNCT_607551</name>
</gene>
<dbReference type="Proteomes" id="UP000887116">
    <property type="component" value="Unassembled WGS sequence"/>
</dbReference>
<evidence type="ECO:0000313" key="1">
    <source>
        <dbReference type="EMBL" id="GFQ99221.1"/>
    </source>
</evidence>
<name>A0A8X6G958_TRICU</name>
<proteinExistence type="predicted"/>
<comment type="caution">
    <text evidence="1">The sequence shown here is derived from an EMBL/GenBank/DDBJ whole genome shotgun (WGS) entry which is preliminary data.</text>
</comment>
<dbReference type="OrthoDB" id="6410793at2759"/>
<protein>
    <submittedName>
        <fullName evidence="1">NACHT and WD repeat domain-containing protein 2</fullName>
    </submittedName>
</protein>
<dbReference type="PANTHER" id="PTHR19871">
    <property type="entry name" value="BETA TRANSDUCIN-RELATED PROTEIN"/>
    <property type="match status" value="1"/>
</dbReference>
<dbReference type="InterPro" id="IPR052752">
    <property type="entry name" value="NACHT-WD_repeat"/>
</dbReference>
<feature type="non-terminal residue" evidence="1">
    <location>
        <position position="1"/>
    </location>
</feature>
<organism evidence="1 2">
    <name type="scientific">Trichonephila clavata</name>
    <name type="common">Joro spider</name>
    <name type="synonym">Nephila clavata</name>
    <dbReference type="NCBI Taxonomy" id="2740835"/>
    <lineage>
        <taxon>Eukaryota</taxon>
        <taxon>Metazoa</taxon>
        <taxon>Ecdysozoa</taxon>
        <taxon>Arthropoda</taxon>
        <taxon>Chelicerata</taxon>
        <taxon>Arachnida</taxon>
        <taxon>Araneae</taxon>
        <taxon>Araneomorphae</taxon>
        <taxon>Entelegynae</taxon>
        <taxon>Araneoidea</taxon>
        <taxon>Nephilidae</taxon>
        <taxon>Trichonephila</taxon>
    </lineage>
</organism>